<accession>A0A9P8PUD2</accession>
<sequence length="478" mass="53967">MTRGVLIAIEGLDRTGKTTQTSRLLDRLAKSGVDATLIKFPERTTPIGKIINTYLTDKAFELSDQSAHLLFSANRWELAEKIKNLLEEGRTVVLDRYVYSGVAYSSAKGLPFDWCLSPDVGLPKPDLVLFMKFKNEENVTREGFGEERYEVAEFQQRVKTQFEKFQNEDNWKPIHVDNKSIEEVEELIWAEYEVSNKGGEEVTDEGPVAKVISQKKSARKQVVLEKLGSIINRVVLERELEHKLILDVVSGDVGLEEYQTKQQLGKCENEWVVLKVVSEVDVIRGEFGSTVGNKKPQKDGRPEVGIKEVRKVSDWSLEHCCWKVALHHLRHKAKIAKSNGLGKVQIQVNELSHDGEIIDGEWVAQVVSELVVLLGDVVGYFVQSIVVDVIENLVESGWFQIEIVIRVVGVGILHIYNFSFVRFVVIVVVVFILGLLLDTDNVVVVFVVLVKLVSILQEMVGQPVNKRLFHLARLDVDV</sequence>
<dbReference type="Pfam" id="PF02223">
    <property type="entry name" value="Thymidylate_kin"/>
    <property type="match status" value="1"/>
</dbReference>
<evidence type="ECO:0000313" key="12">
    <source>
        <dbReference type="EMBL" id="KAH3677757.1"/>
    </source>
</evidence>
<reference evidence="12" key="1">
    <citation type="journal article" date="2021" name="Open Biol.">
        <title>Shared evolutionary footprints suggest mitochondrial oxidative damage underlies multiple complex I losses in fungi.</title>
        <authorList>
            <person name="Schikora-Tamarit M.A."/>
            <person name="Marcet-Houben M."/>
            <person name="Nosek J."/>
            <person name="Gabaldon T."/>
        </authorList>
    </citation>
    <scope>NUCLEOTIDE SEQUENCE</scope>
    <source>
        <strain evidence="12">NCAIM Y.01608</strain>
    </source>
</reference>
<keyword evidence="10" id="KW-1133">Transmembrane helix</keyword>
<dbReference type="NCBIfam" id="TIGR00041">
    <property type="entry name" value="DTMP_kinase"/>
    <property type="match status" value="1"/>
</dbReference>
<dbReference type="PANTHER" id="PTHR10344">
    <property type="entry name" value="THYMIDYLATE KINASE"/>
    <property type="match status" value="1"/>
</dbReference>
<proteinExistence type="inferred from homology"/>
<comment type="similarity">
    <text evidence="2">Belongs to the thymidylate kinase family.</text>
</comment>
<name>A0A9P8PUD2_9ASCO</name>
<dbReference type="GO" id="GO:0005524">
    <property type="term" value="F:ATP binding"/>
    <property type="evidence" value="ECO:0007669"/>
    <property type="project" value="UniProtKB-KW"/>
</dbReference>
<dbReference type="GO" id="GO:0005829">
    <property type="term" value="C:cytosol"/>
    <property type="evidence" value="ECO:0007669"/>
    <property type="project" value="TreeGrafter"/>
</dbReference>
<dbReference type="Gene3D" id="3.40.50.300">
    <property type="entry name" value="P-loop containing nucleotide triphosphate hydrolases"/>
    <property type="match status" value="1"/>
</dbReference>
<evidence type="ECO:0000256" key="10">
    <source>
        <dbReference type="SAM" id="Phobius"/>
    </source>
</evidence>
<feature type="transmembrane region" description="Helical" evidence="10">
    <location>
        <begin position="442"/>
        <end position="460"/>
    </location>
</feature>
<dbReference type="PANTHER" id="PTHR10344:SF1">
    <property type="entry name" value="THYMIDYLATE KINASE"/>
    <property type="match status" value="1"/>
</dbReference>
<reference evidence="12" key="2">
    <citation type="submission" date="2021-01" db="EMBL/GenBank/DDBJ databases">
        <authorList>
            <person name="Schikora-Tamarit M.A."/>
        </authorList>
    </citation>
    <scope>NUCLEOTIDE SEQUENCE</scope>
    <source>
        <strain evidence="12">NCAIM Y.01608</strain>
    </source>
</reference>
<keyword evidence="6" id="KW-0545">Nucleotide biosynthesis</keyword>
<evidence type="ECO:0000256" key="6">
    <source>
        <dbReference type="ARBA" id="ARBA00022727"/>
    </source>
</evidence>
<evidence type="ECO:0000256" key="7">
    <source>
        <dbReference type="ARBA" id="ARBA00022741"/>
    </source>
</evidence>
<dbReference type="InterPro" id="IPR039430">
    <property type="entry name" value="Thymidylate_kin-like_dom"/>
</dbReference>
<evidence type="ECO:0000256" key="9">
    <source>
        <dbReference type="ARBA" id="ARBA00022840"/>
    </source>
</evidence>
<feature type="transmembrane region" description="Helical" evidence="10">
    <location>
        <begin position="415"/>
        <end position="436"/>
    </location>
</feature>
<evidence type="ECO:0000259" key="11">
    <source>
        <dbReference type="Pfam" id="PF02223"/>
    </source>
</evidence>
<keyword evidence="10" id="KW-0472">Membrane</keyword>
<keyword evidence="8" id="KW-0418">Kinase</keyword>
<protein>
    <recommendedName>
        <fullName evidence="4">Thymidylate kinase</fullName>
        <ecNumber evidence="3">2.7.4.9</ecNumber>
    </recommendedName>
</protein>
<gene>
    <name evidence="12" type="ORF">OGATHE_000411</name>
</gene>
<dbReference type="GO" id="GO:0005634">
    <property type="term" value="C:nucleus"/>
    <property type="evidence" value="ECO:0007669"/>
    <property type="project" value="TreeGrafter"/>
</dbReference>
<evidence type="ECO:0000256" key="8">
    <source>
        <dbReference type="ARBA" id="ARBA00022777"/>
    </source>
</evidence>
<dbReference type="GO" id="GO:0006227">
    <property type="term" value="P:dUDP biosynthetic process"/>
    <property type="evidence" value="ECO:0007669"/>
    <property type="project" value="TreeGrafter"/>
</dbReference>
<dbReference type="SUPFAM" id="SSF52540">
    <property type="entry name" value="P-loop containing nucleoside triphosphate hydrolases"/>
    <property type="match status" value="1"/>
</dbReference>
<organism evidence="12 13">
    <name type="scientific">Ogataea polymorpha</name>
    <dbReference type="NCBI Taxonomy" id="460523"/>
    <lineage>
        <taxon>Eukaryota</taxon>
        <taxon>Fungi</taxon>
        <taxon>Dikarya</taxon>
        <taxon>Ascomycota</taxon>
        <taxon>Saccharomycotina</taxon>
        <taxon>Pichiomycetes</taxon>
        <taxon>Pichiales</taxon>
        <taxon>Pichiaceae</taxon>
        <taxon>Ogataea</taxon>
    </lineage>
</organism>
<dbReference type="GO" id="GO:0004798">
    <property type="term" value="F:dTMP kinase activity"/>
    <property type="evidence" value="ECO:0007669"/>
    <property type="project" value="UniProtKB-EC"/>
</dbReference>
<dbReference type="CDD" id="cd01672">
    <property type="entry name" value="TMPK"/>
    <property type="match status" value="1"/>
</dbReference>
<dbReference type="FunFam" id="3.40.50.300:FF:000679">
    <property type="entry name" value="Thymidylate kinase"/>
    <property type="match status" value="1"/>
</dbReference>
<dbReference type="EMBL" id="JAEUBD010000095">
    <property type="protein sequence ID" value="KAH3677757.1"/>
    <property type="molecule type" value="Genomic_DNA"/>
</dbReference>
<dbReference type="InterPro" id="IPR027417">
    <property type="entry name" value="P-loop_NTPase"/>
</dbReference>
<keyword evidence="9" id="KW-0067">ATP-binding</keyword>
<dbReference type="EC" id="2.7.4.9" evidence="3"/>
<comment type="pathway">
    <text evidence="1">Pyrimidine metabolism; dTTP biosynthesis.</text>
</comment>
<dbReference type="HAMAP" id="MF_00165">
    <property type="entry name" value="Thymidylate_kinase"/>
    <property type="match status" value="1"/>
</dbReference>
<dbReference type="InterPro" id="IPR018094">
    <property type="entry name" value="Thymidylate_kinase"/>
</dbReference>
<comment type="caution">
    <text evidence="12">The sequence shown here is derived from an EMBL/GenBank/DDBJ whole genome shotgun (WGS) entry which is preliminary data.</text>
</comment>
<feature type="domain" description="Thymidylate kinase-like" evidence="11">
    <location>
        <begin position="9"/>
        <end position="188"/>
    </location>
</feature>
<keyword evidence="5" id="KW-0808">Transferase</keyword>
<evidence type="ECO:0000313" key="13">
    <source>
        <dbReference type="Proteomes" id="UP000788993"/>
    </source>
</evidence>
<dbReference type="GO" id="GO:0004550">
    <property type="term" value="F:nucleoside diphosphate kinase activity"/>
    <property type="evidence" value="ECO:0007669"/>
    <property type="project" value="TreeGrafter"/>
</dbReference>
<evidence type="ECO:0000256" key="1">
    <source>
        <dbReference type="ARBA" id="ARBA00004992"/>
    </source>
</evidence>
<evidence type="ECO:0000256" key="5">
    <source>
        <dbReference type="ARBA" id="ARBA00022679"/>
    </source>
</evidence>
<dbReference type="AlphaFoldDB" id="A0A9P8PUD2"/>
<evidence type="ECO:0000256" key="3">
    <source>
        <dbReference type="ARBA" id="ARBA00012980"/>
    </source>
</evidence>
<keyword evidence="10" id="KW-0812">Transmembrane</keyword>
<dbReference type="InterPro" id="IPR018095">
    <property type="entry name" value="Thymidylate_kin_CS"/>
</dbReference>
<dbReference type="Proteomes" id="UP000788993">
    <property type="component" value="Unassembled WGS sequence"/>
</dbReference>
<keyword evidence="13" id="KW-1185">Reference proteome</keyword>
<dbReference type="GO" id="GO:0006233">
    <property type="term" value="P:dTDP biosynthetic process"/>
    <property type="evidence" value="ECO:0007669"/>
    <property type="project" value="InterPro"/>
</dbReference>
<dbReference type="GO" id="GO:0006235">
    <property type="term" value="P:dTTP biosynthetic process"/>
    <property type="evidence" value="ECO:0007669"/>
    <property type="project" value="TreeGrafter"/>
</dbReference>
<dbReference type="PROSITE" id="PS01331">
    <property type="entry name" value="THYMIDYLATE_KINASE"/>
    <property type="match status" value="1"/>
</dbReference>
<keyword evidence="7" id="KW-0547">Nucleotide-binding</keyword>
<evidence type="ECO:0000256" key="4">
    <source>
        <dbReference type="ARBA" id="ARBA00017144"/>
    </source>
</evidence>
<evidence type="ECO:0000256" key="2">
    <source>
        <dbReference type="ARBA" id="ARBA00009776"/>
    </source>
</evidence>